<dbReference type="EMBL" id="JBHUHX010000002">
    <property type="protein sequence ID" value="MFD2110416.1"/>
    <property type="molecule type" value="Genomic_DNA"/>
</dbReference>
<protein>
    <submittedName>
        <fullName evidence="2">DUF485 domain-containing protein</fullName>
    </submittedName>
</protein>
<dbReference type="Proteomes" id="UP001597337">
    <property type="component" value="Unassembled WGS sequence"/>
</dbReference>
<dbReference type="Pfam" id="PF04341">
    <property type="entry name" value="DUF485"/>
    <property type="match status" value="1"/>
</dbReference>
<comment type="caution">
    <text evidence="2">The sequence shown here is derived from an EMBL/GenBank/DDBJ whole genome shotgun (WGS) entry which is preliminary data.</text>
</comment>
<evidence type="ECO:0000313" key="2">
    <source>
        <dbReference type="EMBL" id="MFD2110416.1"/>
    </source>
</evidence>
<evidence type="ECO:0000256" key="1">
    <source>
        <dbReference type="SAM" id="Phobius"/>
    </source>
</evidence>
<name>A0ABW4Y2L0_9GAMM</name>
<proteinExistence type="predicted"/>
<dbReference type="InterPro" id="IPR052959">
    <property type="entry name" value="Inner_membrane_assoc"/>
</dbReference>
<reference evidence="3" key="1">
    <citation type="journal article" date="2019" name="Int. J. Syst. Evol. Microbiol.">
        <title>The Global Catalogue of Microorganisms (GCM) 10K type strain sequencing project: providing services to taxonomists for standard genome sequencing and annotation.</title>
        <authorList>
            <consortium name="The Broad Institute Genomics Platform"/>
            <consortium name="The Broad Institute Genome Sequencing Center for Infectious Disease"/>
            <person name="Wu L."/>
            <person name="Ma J."/>
        </authorList>
    </citation>
    <scope>NUCLEOTIDE SEQUENCE [LARGE SCALE GENOMIC DNA]</scope>
    <source>
        <strain evidence="3">KACC 12597</strain>
    </source>
</reference>
<accession>A0ABW4Y2L0</accession>
<keyword evidence="1" id="KW-0812">Transmembrane</keyword>
<sequence length="102" mass="11265">MQQESVDAIKAHPRYQELVCSRKCFAWNLTFIILAIYYGFILVIAFVPSWLGTPIAAGATTTIGIPVGIIIILSAFALTGIYVARANGRFDALTKEIREDMQ</sequence>
<keyword evidence="3" id="KW-1185">Reference proteome</keyword>
<dbReference type="PANTHER" id="PTHR38598:SF1">
    <property type="entry name" value="INNER MEMBRANE PROTEIN YJCH"/>
    <property type="match status" value="1"/>
</dbReference>
<feature type="transmembrane region" description="Helical" evidence="1">
    <location>
        <begin position="63"/>
        <end position="84"/>
    </location>
</feature>
<dbReference type="InterPro" id="IPR007436">
    <property type="entry name" value="DUF485"/>
</dbReference>
<keyword evidence="1" id="KW-1133">Transmembrane helix</keyword>
<evidence type="ECO:0000313" key="3">
    <source>
        <dbReference type="Proteomes" id="UP001597337"/>
    </source>
</evidence>
<feature type="transmembrane region" description="Helical" evidence="1">
    <location>
        <begin position="24"/>
        <end position="51"/>
    </location>
</feature>
<dbReference type="PANTHER" id="PTHR38598">
    <property type="entry name" value="INNER MEMBRANE PROTEIN YJCH"/>
    <property type="match status" value="1"/>
</dbReference>
<dbReference type="RefSeq" id="WP_386021917.1">
    <property type="nucleotide sequence ID" value="NZ_JBHUHX010000002.1"/>
</dbReference>
<keyword evidence="1" id="KW-0472">Membrane</keyword>
<gene>
    <name evidence="2" type="ORF">ACFSJC_01005</name>
</gene>
<organism evidence="2 3">
    <name type="scientific">Thiorhodococcus fuscus</name>
    <dbReference type="NCBI Taxonomy" id="527200"/>
    <lineage>
        <taxon>Bacteria</taxon>
        <taxon>Pseudomonadati</taxon>
        <taxon>Pseudomonadota</taxon>
        <taxon>Gammaproteobacteria</taxon>
        <taxon>Chromatiales</taxon>
        <taxon>Chromatiaceae</taxon>
        <taxon>Thiorhodococcus</taxon>
    </lineage>
</organism>